<dbReference type="RefSeq" id="WP_104303636.1">
    <property type="nucleotide sequence ID" value="NZ_PSNX01000015.1"/>
</dbReference>
<sequence length="315" mass="35394">MKMFCRIKTMLRIIGARRWALALLAVPLLLAGCGLVRVGYGQAPNLVYWRLDGLAGFSAEQAPQVREAIAQWFDWHRREELPRYADALARLQRELPGDATPTQVCRWFDELALWRDSAWEAALPLLAPVALSLDAGQLQRLRTELRSADDKLKREILPDSAADRLQGQVQRTAQRAQRLYGRLDATQREWLSLQLTQAPLSPEAWWAERQRRQDDLLRTLAGLQERRPSEPQARAALQGVYRRAVHAPAAGGSGHPQARQCELIAGLHNRTTPAQRATAVQRVRGWEADLRALADAARPAGERQAQAPTASPAWR</sequence>
<feature type="region of interest" description="Disordered" evidence="1">
    <location>
        <begin position="296"/>
        <end position="315"/>
    </location>
</feature>
<evidence type="ECO:0000313" key="3">
    <source>
        <dbReference type="Proteomes" id="UP000238605"/>
    </source>
</evidence>
<dbReference type="Pfam" id="PF19795">
    <property type="entry name" value="DUF6279"/>
    <property type="match status" value="1"/>
</dbReference>
<proteinExistence type="predicted"/>
<evidence type="ECO:0000256" key="1">
    <source>
        <dbReference type="SAM" id="MobiDB-lite"/>
    </source>
</evidence>
<protein>
    <recommendedName>
        <fullName evidence="4">Lipoprotein</fullName>
    </recommendedName>
</protein>
<dbReference type="PROSITE" id="PS51257">
    <property type="entry name" value="PROKAR_LIPOPROTEIN"/>
    <property type="match status" value="1"/>
</dbReference>
<accession>A0A2S5SRJ4</accession>
<evidence type="ECO:0000313" key="2">
    <source>
        <dbReference type="EMBL" id="PPE65333.1"/>
    </source>
</evidence>
<dbReference type="EMBL" id="PSNX01000015">
    <property type="protein sequence ID" value="PPE65333.1"/>
    <property type="molecule type" value="Genomic_DNA"/>
</dbReference>
<keyword evidence="3" id="KW-1185">Reference proteome</keyword>
<gene>
    <name evidence="2" type="ORF">C1704_15460</name>
</gene>
<dbReference type="Proteomes" id="UP000238605">
    <property type="component" value="Unassembled WGS sequence"/>
</dbReference>
<name>A0A2S5SRJ4_9BURK</name>
<dbReference type="OrthoDB" id="5767052at2"/>
<comment type="caution">
    <text evidence="2">The sequence shown here is derived from an EMBL/GenBank/DDBJ whole genome shotgun (WGS) entry which is preliminary data.</text>
</comment>
<organism evidence="2 3">
    <name type="scientific">Caldimonas caldifontis</name>
    <dbReference type="NCBI Taxonomy" id="1452508"/>
    <lineage>
        <taxon>Bacteria</taxon>
        <taxon>Pseudomonadati</taxon>
        <taxon>Pseudomonadota</taxon>
        <taxon>Betaproteobacteria</taxon>
        <taxon>Burkholderiales</taxon>
        <taxon>Sphaerotilaceae</taxon>
        <taxon>Caldimonas</taxon>
    </lineage>
</organism>
<dbReference type="AlphaFoldDB" id="A0A2S5SRJ4"/>
<reference evidence="2 3" key="1">
    <citation type="submission" date="2018-02" db="EMBL/GenBank/DDBJ databases">
        <title>Reclassifiation of [Polyangium] brachysporum DSM 7029 as Guopingzhaonella breviflexa gen. nov., sp. nov., a member of the family Comamonadaceae.</title>
        <authorList>
            <person name="Tang B."/>
        </authorList>
    </citation>
    <scope>NUCLEOTIDE SEQUENCE [LARGE SCALE GENOMIC DNA]</scope>
    <source>
        <strain evidence="2 3">BCRC 80649</strain>
    </source>
</reference>
<evidence type="ECO:0008006" key="4">
    <source>
        <dbReference type="Google" id="ProtNLM"/>
    </source>
</evidence>